<dbReference type="PANTHER" id="PTHR22957">
    <property type="entry name" value="TBC1 DOMAIN FAMILY MEMBER GTPASE-ACTIVATING PROTEIN"/>
    <property type="match status" value="1"/>
</dbReference>
<gene>
    <name evidence="4" type="ORF">RUM44_003506</name>
</gene>
<feature type="compositionally biased region" description="Basic and acidic residues" evidence="2">
    <location>
        <begin position="764"/>
        <end position="777"/>
    </location>
</feature>
<evidence type="ECO:0000256" key="2">
    <source>
        <dbReference type="SAM" id="MobiDB-lite"/>
    </source>
</evidence>
<dbReference type="Proteomes" id="UP001359485">
    <property type="component" value="Unassembled WGS sequence"/>
</dbReference>
<dbReference type="PROSITE" id="PS50086">
    <property type="entry name" value="TBC_RABGAP"/>
    <property type="match status" value="1"/>
</dbReference>
<dbReference type="SUPFAM" id="SSF47923">
    <property type="entry name" value="Ypt/Rab-GAP domain of gyp1p"/>
    <property type="match status" value="2"/>
</dbReference>
<feature type="compositionally biased region" description="Polar residues" evidence="2">
    <location>
        <begin position="804"/>
        <end position="819"/>
    </location>
</feature>
<evidence type="ECO:0000313" key="5">
    <source>
        <dbReference type="Proteomes" id="UP001359485"/>
    </source>
</evidence>
<dbReference type="Gene3D" id="1.10.472.80">
    <property type="entry name" value="Ypt/Rab-GAP domain of gyp1p, domain 3"/>
    <property type="match status" value="1"/>
</dbReference>
<dbReference type="CDD" id="cd05992">
    <property type="entry name" value="PB1"/>
    <property type="match status" value="1"/>
</dbReference>
<accession>A0ABR1AGN8</accession>
<name>A0ABR1AGN8_POLSC</name>
<feature type="region of interest" description="Disordered" evidence="2">
    <location>
        <begin position="759"/>
        <end position="852"/>
    </location>
</feature>
<sequence>MSNSGVYGYNREAVRVKVKKCEHGLNPEYRKFSIDPRITSFEVLQSIIAKAFDIKGDFAINYRAIDDYAQEALLPLLSDWDLDAAVLSASEPCLVLHVEIKSSEEKSEILENWAPVEIKPEQPPQRDVFGTIEIPRNQITETKIQNRLPGLIMNRMEKTLNIFQRAFNLGEDQVSSSNVQSSQRTPLSDDEFRKFLGPMGQLSQMKELRLAIYYGGVEPGLRKVVWKHILNVYPHGMSAKERIAYMKRKANEYEMLKTTWHDMVQKGQVSEELTYVTSMVRKDVLRTDRHHKFYAGSDDNQNIASLFNILTTYALNHPSVSYCQGMSDLASPLLVTMVDEAHAYICFCALMSRLKPNFMLDGITMTLKFQHLTEGLTYYDPDFYAYLKLHQAEDLLFCYRWLLLEMKREFAFDDALHMLEVLWSSLPAVPPETELPLYETKFPSHPSGLTPPPFSPLIKTPRESPYTKVCALRRQSSLMSLSSVASRRVLPNPHRQNQSLDETILVRQNQLRKQRKVKPFSSLDDNCVQLLTTISTSTSRSISPMNVRSESDVLGLMKKRVSTMKLTNRNGGLSSSTGNLLETSNKRNLAKRLAQDKSFTSLTETGNDENEVSKVNNKVHKGRVVKNLNEFLNFTTLSKSRILTDKFKSQCRSISEGEVNSGPEITLTKSPFDEVGSDAIHSDMENISELQTSTSPSYTSSTSPHIFENHGSDDISPDDSNEYYPMTTSMTKELALELDNLDRKVFGASYGQRKEVLVSEGEGDAPKVEEPGKKGEEGDVFVWENPLKCVPTPDEQAELEFDGNSDSKTTETELANSNPPKEANEEGDGWKKSETLPNVKAGSSAGNQNGTCEEAAEVPGLLTRSANSIRVSGLLNSLRSGTAVSQILRSPGRSSSTVQLPKPEEFGGGNPFLMFLCLTLLRQHRDYIIRSAMDYNEMAMHFDKMVRKHNVTKVLDEARQLFASYLKQHSLSDLDVSKQSVRT</sequence>
<organism evidence="4 5">
    <name type="scientific">Polyplax serrata</name>
    <name type="common">Common mouse louse</name>
    <dbReference type="NCBI Taxonomy" id="468196"/>
    <lineage>
        <taxon>Eukaryota</taxon>
        <taxon>Metazoa</taxon>
        <taxon>Ecdysozoa</taxon>
        <taxon>Arthropoda</taxon>
        <taxon>Hexapoda</taxon>
        <taxon>Insecta</taxon>
        <taxon>Pterygota</taxon>
        <taxon>Neoptera</taxon>
        <taxon>Paraneoptera</taxon>
        <taxon>Psocodea</taxon>
        <taxon>Troctomorpha</taxon>
        <taxon>Phthiraptera</taxon>
        <taxon>Anoplura</taxon>
        <taxon>Polyplacidae</taxon>
        <taxon>Polyplax</taxon>
    </lineage>
</organism>
<proteinExistence type="predicted"/>
<keyword evidence="5" id="KW-1185">Reference proteome</keyword>
<reference evidence="4 5" key="1">
    <citation type="submission" date="2023-09" db="EMBL/GenBank/DDBJ databases">
        <title>Genomes of two closely related lineages of the louse Polyplax serrata with different host specificities.</title>
        <authorList>
            <person name="Martinu J."/>
            <person name="Tarabai H."/>
            <person name="Stefka J."/>
            <person name="Hypsa V."/>
        </authorList>
    </citation>
    <scope>NUCLEOTIDE SEQUENCE [LARGE SCALE GENOMIC DNA]</scope>
    <source>
        <strain evidence="4">98ZLc_SE</strain>
    </source>
</reference>
<evidence type="ECO:0000313" key="4">
    <source>
        <dbReference type="EMBL" id="KAK6619124.1"/>
    </source>
</evidence>
<evidence type="ECO:0000256" key="1">
    <source>
        <dbReference type="ARBA" id="ARBA00022468"/>
    </source>
</evidence>
<protein>
    <recommendedName>
        <fullName evidence="3">Rab-GAP TBC domain-containing protein</fullName>
    </recommendedName>
</protein>
<dbReference type="InterPro" id="IPR035969">
    <property type="entry name" value="Rab-GAP_TBC_sf"/>
</dbReference>
<feature type="domain" description="Rab-GAP TBC" evidence="3">
    <location>
        <begin position="216"/>
        <end position="426"/>
    </location>
</feature>
<comment type="caution">
    <text evidence="4">The sequence shown here is derived from an EMBL/GenBank/DDBJ whole genome shotgun (WGS) entry which is preliminary data.</text>
</comment>
<feature type="compositionally biased region" description="Basic and acidic residues" evidence="2">
    <location>
        <begin position="822"/>
        <end position="834"/>
    </location>
</feature>
<evidence type="ECO:0000259" key="3">
    <source>
        <dbReference type="PROSITE" id="PS50086"/>
    </source>
</evidence>
<dbReference type="SMART" id="SM00164">
    <property type="entry name" value="TBC"/>
    <property type="match status" value="1"/>
</dbReference>
<keyword evidence="1" id="KW-0343">GTPase activation</keyword>
<dbReference type="Pfam" id="PF00566">
    <property type="entry name" value="RabGAP-TBC"/>
    <property type="match status" value="1"/>
</dbReference>
<dbReference type="Gene3D" id="1.10.8.270">
    <property type="entry name" value="putative rabgap domain of human tbc1 domain family member 14 like domains"/>
    <property type="match status" value="1"/>
</dbReference>
<dbReference type="PANTHER" id="PTHR22957:SF333">
    <property type="entry name" value="TBC1 DOMAIN FAMILY MEMBER 25"/>
    <property type="match status" value="1"/>
</dbReference>
<dbReference type="EMBL" id="JAWJWF010000049">
    <property type="protein sequence ID" value="KAK6619124.1"/>
    <property type="molecule type" value="Genomic_DNA"/>
</dbReference>
<dbReference type="InterPro" id="IPR000195">
    <property type="entry name" value="Rab-GAP-TBC_dom"/>
</dbReference>